<dbReference type="OrthoDB" id="2409264at2"/>
<dbReference type="AlphaFoldDB" id="A0A1D4H8U8"/>
<dbReference type="InterPro" id="IPR010461">
    <property type="entry name" value="ComK"/>
</dbReference>
<protein>
    <submittedName>
        <fullName evidence="1">ComK family protein</fullName>
    </submittedName>
</protein>
<sequence length="141" mass="16369">MTKLSKVLYYKNVLGPETLTLCQYTTHQITYPTSINQALVYVLESHQLSFQMQLKQSKSLLKIRKLVPIFINEETIIFPIMHQRSPIKYYINACAINGLTSKSSKTIIYFENSTFITVDAPYILIYKKWQESLTLSHLLNS</sequence>
<evidence type="ECO:0000313" key="1">
    <source>
        <dbReference type="EMBL" id="SCS33574.1"/>
    </source>
</evidence>
<evidence type="ECO:0000313" key="4">
    <source>
        <dbReference type="Proteomes" id="UP000095768"/>
    </source>
</evidence>
<accession>A0A1D4H8U8</accession>
<reference evidence="1 4" key="1">
    <citation type="submission" date="2016-09" db="EMBL/GenBank/DDBJ databases">
        <authorList>
            <consortium name="Pathogen Informatics"/>
        </authorList>
    </citation>
    <scope>NUCLEOTIDE SEQUENCE [LARGE SCALE GENOMIC DNA]</scope>
    <source>
        <strain evidence="1 4">82B</strain>
    </source>
</reference>
<reference evidence="2 3" key="2">
    <citation type="submission" date="2016-09" db="EMBL/GenBank/DDBJ databases">
        <authorList>
            <consortium name="Pathogen Informatics"/>
            <person name="Sun Q."/>
            <person name="Inoue M."/>
        </authorList>
    </citation>
    <scope>NUCLEOTIDE SEQUENCE [LARGE SCALE GENOMIC DNA]</scope>
    <source>
        <strain evidence="2 3">82C</strain>
    </source>
</reference>
<dbReference type="Proteomes" id="UP000095768">
    <property type="component" value="Unassembled WGS sequence"/>
</dbReference>
<organism evidence="1 4">
    <name type="scientific">Staphylococcus caeli</name>
    <dbReference type="NCBI Taxonomy" id="2201815"/>
    <lineage>
        <taxon>Bacteria</taxon>
        <taxon>Bacillati</taxon>
        <taxon>Bacillota</taxon>
        <taxon>Bacilli</taxon>
        <taxon>Bacillales</taxon>
        <taxon>Staphylococcaceae</taxon>
        <taxon>Staphylococcus</taxon>
    </lineage>
</organism>
<dbReference type="RefSeq" id="WP_069995042.1">
    <property type="nucleotide sequence ID" value="NZ_FMPG01000001.1"/>
</dbReference>
<dbReference type="EMBL" id="FMPG01000001">
    <property type="protein sequence ID" value="SCS33574.1"/>
    <property type="molecule type" value="Genomic_DNA"/>
</dbReference>
<dbReference type="GO" id="GO:0030420">
    <property type="term" value="P:establishment of competence for transformation"/>
    <property type="evidence" value="ECO:0007669"/>
    <property type="project" value="InterPro"/>
</dbReference>
<proteinExistence type="predicted"/>
<evidence type="ECO:0000313" key="2">
    <source>
        <dbReference type="EMBL" id="SCS62141.1"/>
    </source>
</evidence>
<name>A0A1D4H8U8_9STAP</name>
<gene>
    <name evidence="1" type="ORF">SAMEA2297795_00260</name>
    <name evidence="2" type="ORF">SAMEA2297796_00821</name>
</gene>
<dbReference type="EMBL" id="FMPI01000004">
    <property type="protein sequence ID" value="SCS62141.1"/>
    <property type="molecule type" value="Genomic_DNA"/>
</dbReference>
<dbReference type="Pfam" id="PF06338">
    <property type="entry name" value="ComK"/>
    <property type="match status" value="1"/>
</dbReference>
<dbReference type="Proteomes" id="UP000095412">
    <property type="component" value="Unassembled WGS sequence"/>
</dbReference>
<evidence type="ECO:0000313" key="3">
    <source>
        <dbReference type="Proteomes" id="UP000095412"/>
    </source>
</evidence>
<keyword evidence="3" id="KW-1185">Reference proteome</keyword>